<protein>
    <submittedName>
        <fullName evidence="1">Uncharacterized protein</fullName>
    </submittedName>
</protein>
<dbReference type="EMBL" id="RJJE01000017">
    <property type="protein sequence ID" value="RNI27664.1"/>
    <property type="molecule type" value="Genomic_DNA"/>
</dbReference>
<sequence>MIAFILLLLFLLDLIKFRTAVIIYLLMIVLSSCTPAYYRDIEQRQFLFNTGRTRWHVEPATSNQAKFRRDKFPLLRK</sequence>
<proteinExistence type="predicted"/>
<dbReference type="AlphaFoldDB" id="A0A3M9MQ57"/>
<keyword evidence="2" id="KW-1185">Reference proteome</keyword>
<evidence type="ECO:0000313" key="2">
    <source>
        <dbReference type="Proteomes" id="UP000271010"/>
    </source>
</evidence>
<reference evidence="1 2" key="1">
    <citation type="submission" date="2018-11" db="EMBL/GenBank/DDBJ databases">
        <title>Rufibacter latericius sp. nov., isolated from water in Baiyang Lake.</title>
        <authorList>
            <person name="Yang Y."/>
        </authorList>
    </citation>
    <scope>NUCLEOTIDE SEQUENCE [LARGE SCALE GENOMIC DNA]</scope>
    <source>
        <strain evidence="1 2">MCC P1</strain>
    </source>
</reference>
<organism evidence="1 2">
    <name type="scientific">Rufibacter immobilis</name>
    <dbReference type="NCBI Taxonomy" id="1348778"/>
    <lineage>
        <taxon>Bacteria</taxon>
        <taxon>Pseudomonadati</taxon>
        <taxon>Bacteroidota</taxon>
        <taxon>Cytophagia</taxon>
        <taxon>Cytophagales</taxon>
        <taxon>Hymenobacteraceae</taxon>
        <taxon>Rufibacter</taxon>
    </lineage>
</organism>
<accession>A0A3M9MQ57</accession>
<dbReference type="RefSeq" id="WP_123134132.1">
    <property type="nucleotide sequence ID" value="NZ_RJJE01000017.1"/>
</dbReference>
<comment type="caution">
    <text evidence="1">The sequence shown here is derived from an EMBL/GenBank/DDBJ whole genome shotgun (WGS) entry which is preliminary data.</text>
</comment>
<evidence type="ECO:0000313" key="1">
    <source>
        <dbReference type="EMBL" id="RNI27664.1"/>
    </source>
</evidence>
<gene>
    <name evidence="1" type="ORF">EFA69_16225</name>
</gene>
<name>A0A3M9MQ57_9BACT</name>
<dbReference type="Proteomes" id="UP000271010">
    <property type="component" value="Unassembled WGS sequence"/>
</dbReference>